<dbReference type="NCBIfam" id="TIGR00741">
    <property type="entry name" value="yfiA"/>
    <property type="match status" value="1"/>
</dbReference>
<evidence type="ECO:0008006" key="2">
    <source>
        <dbReference type="Google" id="ProtNLM"/>
    </source>
</evidence>
<proteinExistence type="predicted"/>
<protein>
    <recommendedName>
        <fullName evidence="2">Ribosome-associated translation inhibitor RaiA</fullName>
    </recommendedName>
</protein>
<organism evidence="1">
    <name type="scientific">freshwater metagenome</name>
    <dbReference type="NCBI Taxonomy" id="449393"/>
    <lineage>
        <taxon>unclassified sequences</taxon>
        <taxon>metagenomes</taxon>
        <taxon>ecological metagenomes</taxon>
    </lineage>
</organism>
<dbReference type="Pfam" id="PF02482">
    <property type="entry name" value="Ribosomal_S30AE"/>
    <property type="match status" value="1"/>
</dbReference>
<gene>
    <name evidence="1" type="ORF">GM50_3830</name>
</gene>
<dbReference type="InterPro" id="IPR003489">
    <property type="entry name" value="RHF/RaiA"/>
</dbReference>
<dbReference type="EMBL" id="JNSK01000007">
    <property type="protein sequence ID" value="KGA19970.1"/>
    <property type="molecule type" value="Genomic_DNA"/>
</dbReference>
<comment type="caution">
    <text evidence="1">The sequence shown here is derived from an EMBL/GenBank/DDBJ whole genome shotgun (WGS) entry which is preliminary data.</text>
</comment>
<dbReference type="SUPFAM" id="SSF69754">
    <property type="entry name" value="Ribosome binding protein Y (YfiA homologue)"/>
    <property type="match status" value="1"/>
</dbReference>
<dbReference type="AlphaFoldDB" id="A0A094Q751"/>
<sequence length="116" mass="13439">MEIIIHLRNTVVAEDFKGIVKEKLKALTRFNVLLERVEVEVIEEKNPRQGKHDHRVVITSRGAGPMLRAEAAEFNGVAAFDRAIENFELQIRKVHERSKERNRDTLRDRAVNLDNL</sequence>
<reference evidence="1" key="1">
    <citation type="submission" date="2014-05" db="EMBL/GenBank/DDBJ databases">
        <title>Key roles for freshwater Actinobacteria revealed by deep metagenomic sequencing.</title>
        <authorList>
            <person name="Ghai R."/>
            <person name="Mizuno C.M."/>
            <person name="Picazo A."/>
            <person name="Camacho A."/>
            <person name="Rodriguez-Valera F."/>
        </authorList>
    </citation>
    <scope>NUCLEOTIDE SEQUENCE</scope>
</reference>
<dbReference type="InterPro" id="IPR036567">
    <property type="entry name" value="RHF-like"/>
</dbReference>
<name>A0A094Q751_9ZZZZ</name>
<dbReference type="Gene3D" id="3.30.160.100">
    <property type="entry name" value="Ribosome hibernation promotion factor-like"/>
    <property type="match status" value="1"/>
</dbReference>
<evidence type="ECO:0000313" key="1">
    <source>
        <dbReference type="EMBL" id="KGA19970.1"/>
    </source>
</evidence>
<accession>A0A094Q751</accession>